<protein>
    <submittedName>
        <fullName evidence="1">Uncharacterized protein</fullName>
    </submittedName>
</protein>
<dbReference type="EMBL" id="ML738608">
    <property type="protein sequence ID" value="KAE8164445.1"/>
    <property type="molecule type" value="Genomic_DNA"/>
</dbReference>
<evidence type="ECO:0000313" key="2">
    <source>
        <dbReference type="Proteomes" id="UP000326950"/>
    </source>
</evidence>
<gene>
    <name evidence="1" type="ORF">BDV40DRAFT_260552</name>
</gene>
<dbReference type="AlphaFoldDB" id="A0A5N6V0J3"/>
<organism evidence="1 2">
    <name type="scientific">Aspergillus tamarii</name>
    <dbReference type="NCBI Taxonomy" id="41984"/>
    <lineage>
        <taxon>Eukaryota</taxon>
        <taxon>Fungi</taxon>
        <taxon>Dikarya</taxon>
        <taxon>Ascomycota</taxon>
        <taxon>Pezizomycotina</taxon>
        <taxon>Eurotiomycetes</taxon>
        <taxon>Eurotiomycetidae</taxon>
        <taxon>Eurotiales</taxon>
        <taxon>Aspergillaceae</taxon>
        <taxon>Aspergillus</taxon>
        <taxon>Aspergillus subgen. Circumdati</taxon>
    </lineage>
</organism>
<dbReference type="Proteomes" id="UP000326950">
    <property type="component" value="Unassembled WGS sequence"/>
</dbReference>
<evidence type="ECO:0000313" key="1">
    <source>
        <dbReference type="EMBL" id="KAE8164445.1"/>
    </source>
</evidence>
<proteinExistence type="predicted"/>
<sequence>MQYHSPHRLQHDSTIDVRVVAVGEMRIDRGKMTSCIGFRRLKLRLYRTCSGEEFSMKLCLLVAISGLGTLGMS</sequence>
<accession>A0A5N6V0J3</accession>
<name>A0A5N6V0J3_ASPTM</name>
<reference evidence="1 2" key="1">
    <citation type="submission" date="2019-04" db="EMBL/GenBank/DDBJ databases">
        <title>Friends and foes A comparative genomics study of 23 Aspergillus species from section Flavi.</title>
        <authorList>
            <consortium name="DOE Joint Genome Institute"/>
            <person name="Kjaerbolling I."/>
            <person name="Vesth T."/>
            <person name="Frisvad J.C."/>
            <person name="Nybo J.L."/>
            <person name="Theobald S."/>
            <person name="Kildgaard S."/>
            <person name="Isbrandt T."/>
            <person name="Kuo A."/>
            <person name="Sato A."/>
            <person name="Lyhne E.K."/>
            <person name="Kogle M.E."/>
            <person name="Wiebenga A."/>
            <person name="Kun R.S."/>
            <person name="Lubbers R.J."/>
            <person name="Makela M.R."/>
            <person name="Barry K."/>
            <person name="Chovatia M."/>
            <person name="Clum A."/>
            <person name="Daum C."/>
            <person name="Haridas S."/>
            <person name="He G."/>
            <person name="LaButti K."/>
            <person name="Lipzen A."/>
            <person name="Mondo S."/>
            <person name="Riley R."/>
            <person name="Salamov A."/>
            <person name="Simmons B.A."/>
            <person name="Magnuson J.K."/>
            <person name="Henrissat B."/>
            <person name="Mortensen U.H."/>
            <person name="Larsen T.O."/>
            <person name="Devries R.P."/>
            <person name="Grigoriev I.V."/>
            <person name="Machida M."/>
            <person name="Baker S.E."/>
            <person name="Andersen M.R."/>
        </authorList>
    </citation>
    <scope>NUCLEOTIDE SEQUENCE [LARGE SCALE GENOMIC DNA]</scope>
    <source>
        <strain evidence="1 2">CBS 117626</strain>
    </source>
</reference>
<keyword evidence="2" id="KW-1185">Reference proteome</keyword>